<gene>
    <name evidence="2" type="ORF">ACFFX0_04185</name>
</gene>
<evidence type="ECO:0000256" key="1">
    <source>
        <dbReference type="SAM" id="MobiDB-lite"/>
    </source>
</evidence>
<sequence length="64" mass="6470">MGGVLPAAEGGIGEATEDLHPGIRGVGHLDGSGGPARTEGPVGLTHRSPRAMPGSRGPPRPRRR</sequence>
<evidence type="ECO:0000313" key="3">
    <source>
        <dbReference type="Proteomes" id="UP001589575"/>
    </source>
</evidence>
<dbReference type="EMBL" id="JBHMFI010000001">
    <property type="protein sequence ID" value="MFB9070429.1"/>
    <property type="molecule type" value="Genomic_DNA"/>
</dbReference>
<feature type="region of interest" description="Disordered" evidence="1">
    <location>
        <begin position="1"/>
        <end position="64"/>
    </location>
</feature>
<comment type="caution">
    <text evidence="2">The sequence shown here is derived from an EMBL/GenBank/DDBJ whole genome shotgun (WGS) entry which is preliminary data.</text>
</comment>
<name>A0ABV5FVE9_9MICC</name>
<reference evidence="2 3" key="1">
    <citation type="submission" date="2024-09" db="EMBL/GenBank/DDBJ databases">
        <authorList>
            <person name="Sun Q."/>
            <person name="Mori K."/>
        </authorList>
    </citation>
    <scope>NUCLEOTIDE SEQUENCE [LARGE SCALE GENOMIC DNA]</scope>
    <source>
        <strain evidence="2 3">CCM 7609</strain>
    </source>
</reference>
<keyword evidence="3" id="KW-1185">Reference proteome</keyword>
<dbReference type="Proteomes" id="UP001589575">
    <property type="component" value="Unassembled WGS sequence"/>
</dbReference>
<organism evidence="2 3">
    <name type="scientific">Citricoccus parietis</name>
    <dbReference type="NCBI Taxonomy" id="592307"/>
    <lineage>
        <taxon>Bacteria</taxon>
        <taxon>Bacillati</taxon>
        <taxon>Actinomycetota</taxon>
        <taxon>Actinomycetes</taxon>
        <taxon>Micrococcales</taxon>
        <taxon>Micrococcaceae</taxon>
        <taxon>Citricoccus</taxon>
    </lineage>
</organism>
<proteinExistence type="predicted"/>
<feature type="compositionally biased region" description="Gly residues" evidence="1">
    <location>
        <begin position="24"/>
        <end position="34"/>
    </location>
</feature>
<protein>
    <submittedName>
        <fullName evidence="2">Uncharacterized protein</fullName>
    </submittedName>
</protein>
<accession>A0ABV5FVE9</accession>
<evidence type="ECO:0000313" key="2">
    <source>
        <dbReference type="EMBL" id="MFB9070429.1"/>
    </source>
</evidence>